<evidence type="ECO:0000313" key="1">
    <source>
        <dbReference type="EMBL" id="NKX43364.1"/>
    </source>
</evidence>
<reference evidence="1 2" key="1">
    <citation type="submission" date="2020-04" db="EMBL/GenBank/DDBJ databases">
        <authorList>
            <person name="Yoon J."/>
        </authorList>
    </citation>
    <scope>NUCLEOTIDE SEQUENCE [LARGE SCALE GENOMIC DNA]</scope>
    <source>
        <strain evidence="1 2">KMU-115</strain>
    </source>
</reference>
<dbReference type="AlphaFoldDB" id="A0A7X6JXG4"/>
<accession>A0A7X6JXG4</accession>
<name>A0A7X6JXG4_9RHOB</name>
<dbReference type="Proteomes" id="UP000526408">
    <property type="component" value="Unassembled WGS sequence"/>
</dbReference>
<gene>
    <name evidence="1" type="ORF">HCU73_02080</name>
</gene>
<comment type="caution">
    <text evidence="1">The sequence shown here is derived from an EMBL/GenBank/DDBJ whole genome shotgun (WGS) entry which is preliminary data.</text>
</comment>
<sequence length="70" mass="7868">MTAFRFLYILALALTVFALFVLWVWTGPVGVMAAAMLTHGLLRLCERQGDAQAAEARKAREDDLARAFRR</sequence>
<proteinExistence type="predicted"/>
<protein>
    <submittedName>
        <fullName evidence="1">Uncharacterized protein</fullName>
    </submittedName>
</protein>
<keyword evidence="2" id="KW-1185">Reference proteome</keyword>
<organism evidence="1 2">
    <name type="scientific">Roseicyclus persicicus</name>
    <dbReference type="NCBI Taxonomy" id="2650661"/>
    <lineage>
        <taxon>Bacteria</taxon>
        <taxon>Pseudomonadati</taxon>
        <taxon>Pseudomonadota</taxon>
        <taxon>Alphaproteobacteria</taxon>
        <taxon>Rhodobacterales</taxon>
        <taxon>Roseobacteraceae</taxon>
        <taxon>Roseicyclus</taxon>
    </lineage>
</organism>
<dbReference type="EMBL" id="JAAZQQ010000001">
    <property type="protein sequence ID" value="NKX43364.1"/>
    <property type="molecule type" value="Genomic_DNA"/>
</dbReference>
<evidence type="ECO:0000313" key="2">
    <source>
        <dbReference type="Proteomes" id="UP000526408"/>
    </source>
</evidence>
<dbReference type="RefSeq" id="WP_168621735.1">
    <property type="nucleotide sequence ID" value="NZ_JAAZQQ010000001.1"/>
</dbReference>